<dbReference type="PANTHER" id="PTHR45570:SF2">
    <property type="entry name" value="ACETYLCHOLINESTERASE 1-LIKE"/>
    <property type="match status" value="1"/>
</dbReference>
<dbReference type="Gene3D" id="3.40.50.1820">
    <property type="entry name" value="alpha/beta hydrolase"/>
    <property type="match status" value="1"/>
</dbReference>
<accession>A0ABP0GAW2</accession>
<dbReference type="EMBL" id="CAWYQH010000108">
    <property type="protein sequence ID" value="CAK8688944.1"/>
    <property type="molecule type" value="Genomic_DNA"/>
</dbReference>
<evidence type="ECO:0000256" key="3">
    <source>
        <dbReference type="RuleBase" id="RU361235"/>
    </source>
</evidence>
<dbReference type="InterPro" id="IPR002018">
    <property type="entry name" value="CarbesteraseB"/>
</dbReference>
<proteinExistence type="inferred from homology"/>
<dbReference type="PROSITE" id="PS00122">
    <property type="entry name" value="CARBOXYLESTERASE_B_1"/>
    <property type="match status" value="1"/>
</dbReference>
<dbReference type="PROSITE" id="PS00941">
    <property type="entry name" value="CARBOXYLESTERASE_B_2"/>
    <property type="match status" value="1"/>
</dbReference>
<dbReference type="SUPFAM" id="SSF53474">
    <property type="entry name" value="alpha/beta-Hydrolases"/>
    <property type="match status" value="1"/>
</dbReference>
<sequence length="496" mass="54088">MCSIGQCAQFESEDCLYLNVYVPNGIDLSNPETPPKADRPVLVWFHGGAFWFGSGLSSIYDGRYLTQAIDAVIVTLNYRYMPFGFLALGSGTSSAPGNMGFRDQQMALQWVQDNIAKFGGNPQQVTIWGESAGAQSAGLHLMSSVSAPLFKQAFMESNPVAFTFKTLAQGQEEGKTLAKRAGCITGSYSCLVQKSSEEIVNAFVKVMVGNMATGDFYGFIEPFTPLIDGVEFTQQQADAFAAGQWSTEKSFVIGTNAQELYLVSAMIPFPMSYTMFAGMCATMWPDISDSVLDIYAPDTTLSDYRDAYGDMLTHYAFTCSSRSVARSASKTKSTESNVYYFTNYQPLSGPDCSTLLGPLKNLCGYSYHSAELSYAWRSGPSVGQTYTEDEIPYVNAWSSYIGNFIKSGNVNKGLDETLSANLGSFAQWPAYIAPADGAQQLGENDWASVGLVAPAPFVEQAPLDHYCSFWDGVGYDFNIFGRRMAEALNLAMLESP</sequence>
<dbReference type="Proteomes" id="UP001642483">
    <property type="component" value="Unassembled WGS sequence"/>
</dbReference>
<comment type="caution">
    <text evidence="5">The sequence shown here is derived from an EMBL/GenBank/DDBJ whole genome shotgun (WGS) entry which is preliminary data.</text>
</comment>
<dbReference type="PANTHER" id="PTHR45570">
    <property type="entry name" value="CARBOXYLIC ESTER HYDROLASE"/>
    <property type="match status" value="1"/>
</dbReference>
<keyword evidence="6" id="KW-1185">Reference proteome</keyword>
<reference evidence="5 6" key="1">
    <citation type="submission" date="2024-02" db="EMBL/GenBank/DDBJ databases">
        <authorList>
            <person name="Daric V."/>
            <person name="Darras S."/>
        </authorList>
    </citation>
    <scope>NUCLEOTIDE SEQUENCE [LARGE SCALE GENOMIC DNA]</scope>
</reference>
<gene>
    <name evidence="5" type="ORF">CVLEPA_LOCUS20945</name>
</gene>
<keyword evidence="2 3" id="KW-0378">Hydrolase</keyword>
<name>A0ABP0GAW2_CLALP</name>
<dbReference type="Pfam" id="PF00135">
    <property type="entry name" value="COesterase"/>
    <property type="match status" value="1"/>
</dbReference>
<protein>
    <recommendedName>
        <fullName evidence="3">Carboxylic ester hydrolase</fullName>
        <ecNumber evidence="3">3.1.1.-</ecNumber>
    </recommendedName>
</protein>
<organism evidence="5 6">
    <name type="scientific">Clavelina lepadiformis</name>
    <name type="common">Light-bulb sea squirt</name>
    <name type="synonym">Ascidia lepadiformis</name>
    <dbReference type="NCBI Taxonomy" id="159417"/>
    <lineage>
        <taxon>Eukaryota</taxon>
        <taxon>Metazoa</taxon>
        <taxon>Chordata</taxon>
        <taxon>Tunicata</taxon>
        <taxon>Ascidiacea</taxon>
        <taxon>Aplousobranchia</taxon>
        <taxon>Clavelinidae</taxon>
        <taxon>Clavelina</taxon>
    </lineage>
</organism>
<feature type="domain" description="Carboxylesterase type B" evidence="4">
    <location>
        <begin position="11"/>
        <end position="431"/>
    </location>
</feature>
<dbReference type="InterPro" id="IPR019826">
    <property type="entry name" value="Carboxylesterase_B_AS"/>
</dbReference>
<evidence type="ECO:0000256" key="1">
    <source>
        <dbReference type="ARBA" id="ARBA00005964"/>
    </source>
</evidence>
<comment type="similarity">
    <text evidence="1 3">Belongs to the type-B carboxylesterase/lipase family.</text>
</comment>
<dbReference type="EC" id="3.1.1.-" evidence="3"/>
<dbReference type="InterPro" id="IPR029058">
    <property type="entry name" value="AB_hydrolase_fold"/>
</dbReference>
<evidence type="ECO:0000313" key="6">
    <source>
        <dbReference type="Proteomes" id="UP001642483"/>
    </source>
</evidence>
<evidence type="ECO:0000259" key="4">
    <source>
        <dbReference type="Pfam" id="PF00135"/>
    </source>
</evidence>
<dbReference type="InterPro" id="IPR019819">
    <property type="entry name" value="Carboxylesterase_B_CS"/>
</dbReference>
<evidence type="ECO:0000313" key="5">
    <source>
        <dbReference type="EMBL" id="CAK8688944.1"/>
    </source>
</evidence>
<evidence type="ECO:0000256" key="2">
    <source>
        <dbReference type="ARBA" id="ARBA00022801"/>
    </source>
</evidence>